<gene>
    <name evidence="1" type="ORF">G3N56_16800</name>
</gene>
<name>A0A7K3NRH6_9BACT</name>
<dbReference type="NCBIfam" id="NF047637">
    <property type="entry name" value="lipo_CC0125"/>
    <property type="match status" value="1"/>
</dbReference>
<dbReference type="Proteomes" id="UP000469724">
    <property type="component" value="Unassembled WGS sequence"/>
</dbReference>
<proteinExistence type="predicted"/>
<comment type="caution">
    <text evidence="1">The sequence shown here is derived from an EMBL/GenBank/DDBJ whole genome shotgun (WGS) entry which is preliminary data.</text>
</comment>
<evidence type="ECO:0000313" key="2">
    <source>
        <dbReference type="Proteomes" id="UP000469724"/>
    </source>
</evidence>
<evidence type="ECO:0000313" key="1">
    <source>
        <dbReference type="EMBL" id="NDY58395.1"/>
    </source>
</evidence>
<organism evidence="1 2">
    <name type="scientific">Desulfolutivibrio sulfodismutans</name>
    <dbReference type="NCBI Taxonomy" id="63561"/>
    <lineage>
        <taxon>Bacteria</taxon>
        <taxon>Pseudomonadati</taxon>
        <taxon>Thermodesulfobacteriota</taxon>
        <taxon>Desulfovibrionia</taxon>
        <taxon>Desulfovibrionales</taxon>
        <taxon>Desulfovibrionaceae</taxon>
        <taxon>Desulfolutivibrio</taxon>
    </lineage>
</organism>
<dbReference type="EMBL" id="JAAGRQ010000098">
    <property type="protein sequence ID" value="NDY58395.1"/>
    <property type="molecule type" value="Genomic_DNA"/>
</dbReference>
<reference evidence="1 2" key="1">
    <citation type="submission" date="2020-02" db="EMBL/GenBank/DDBJ databases">
        <title>Comparative genomics of sulfur disproportionating microorganisms.</title>
        <authorList>
            <person name="Ward L.M."/>
            <person name="Bertran E."/>
            <person name="Johnston D.T."/>
        </authorList>
    </citation>
    <scope>NUCLEOTIDE SEQUENCE [LARGE SCALE GENOMIC DNA]</scope>
    <source>
        <strain evidence="1 2">DSM 3696</strain>
    </source>
</reference>
<dbReference type="AlphaFoldDB" id="A0A7K3NRH6"/>
<keyword evidence="2" id="KW-1185">Reference proteome</keyword>
<protein>
    <recommendedName>
        <fullName evidence="3">Lipoprotein</fullName>
    </recommendedName>
</protein>
<sequence>MANSSFSGTYPSSKYLLLSLLFLFLTGCATPYKSEGILGGFSETQLSENVFKVSFRGNEYTSMERAQDFVLFRCAELSRQNGYDYFVIVDEKSYNKISQYQTPAYSTTSGSVSPFGNSLHYSENTTFSGGQTITISCPNTTNTIHCFKNKPNTSGAIYDASLICKSIGSKYNINCSI</sequence>
<accession>A0A7K3NRH6</accession>
<dbReference type="RefSeq" id="WP_163303468.1">
    <property type="nucleotide sequence ID" value="NZ_JAAGRQ010000098.1"/>
</dbReference>
<evidence type="ECO:0008006" key="3">
    <source>
        <dbReference type="Google" id="ProtNLM"/>
    </source>
</evidence>